<protein>
    <recommendedName>
        <fullName evidence="2">Haemophore haem-binding domain-containing protein</fullName>
    </recommendedName>
</protein>
<reference evidence="3 4" key="1">
    <citation type="journal article" date="2019" name="Emerg. Microbes Infect.">
        <title>Comprehensive subspecies identification of 175 nontuberculous mycobacteria species based on 7547 genomic profiles.</title>
        <authorList>
            <person name="Matsumoto Y."/>
            <person name="Kinjo T."/>
            <person name="Motooka D."/>
            <person name="Nabeya D."/>
            <person name="Jung N."/>
            <person name="Uechi K."/>
            <person name="Horii T."/>
            <person name="Iida T."/>
            <person name="Fujita J."/>
            <person name="Nakamura S."/>
        </authorList>
    </citation>
    <scope>NUCLEOTIDE SEQUENCE [LARGE SCALE GENOMIC DNA]</scope>
    <source>
        <strain evidence="3 4">JCM 17899</strain>
    </source>
</reference>
<dbReference type="EMBL" id="AP022588">
    <property type="protein sequence ID" value="BBY29318.1"/>
    <property type="molecule type" value="Genomic_DNA"/>
</dbReference>
<dbReference type="NCBIfam" id="TIGR04529">
    <property type="entry name" value="MTB_hemophore"/>
    <property type="match status" value="1"/>
</dbReference>
<dbReference type="Gene3D" id="1.20.20.20">
    <property type="entry name" value="Haemophore, haem-binding domain"/>
    <property type="match status" value="1"/>
</dbReference>
<dbReference type="RefSeq" id="WP_163798081.1">
    <property type="nucleotide sequence ID" value="NZ_AP022588.1"/>
</dbReference>
<keyword evidence="1" id="KW-0732">Signal</keyword>
<feature type="signal peptide" evidence="1">
    <location>
        <begin position="1"/>
        <end position="35"/>
    </location>
</feature>
<dbReference type="AlphaFoldDB" id="A0A7I7QSI0"/>
<dbReference type="InterPro" id="IPR032407">
    <property type="entry name" value="MHB"/>
</dbReference>
<dbReference type="Pfam" id="PF16525">
    <property type="entry name" value="MHB"/>
    <property type="match status" value="1"/>
</dbReference>
<organism evidence="3 4">
    <name type="scientific">Mycolicibacterium sediminis</name>
    <dbReference type="NCBI Taxonomy" id="1286180"/>
    <lineage>
        <taxon>Bacteria</taxon>
        <taxon>Bacillati</taxon>
        <taxon>Actinomycetota</taxon>
        <taxon>Actinomycetes</taxon>
        <taxon>Mycobacteriales</taxon>
        <taxon>Mycobacteriaceae</taxon>
        <taxon>Mycolicibacterium</taxon>
    </lineage>
</organism>
<evidence type="ECO:0000256" key="1">
    <source>
        <dbReference type="SAM" id="SignalP"/>
    </source>
</evidence>
<evidence type="ECO:0000259" key="2">
    <source>
        <dbReference type="Pfam" id="PF16525"/>
    </source>
</evidence>
<feature type="chain" id="PRO_5029645259" description="Haemophore haem-binding domain-containing protein" evidence="1">
    <location>
        <begin position="36"/>
        <end position="127"/>
    </location>
</feature>
<evidence type="ECO:0000313" key="3">
    <source>
        <dbReference type="EMBL" id="BBY29318.1"/>
    </source>
</evidence>
<sequence>MTSKNTTVRRGLAGVLATCALGAGVGAVAMPTASAAPCDAAGYANTTSGVLSAAGGYLATHPGANDVLTRAASQSDAQAEASVRAYFTNNTNEYFDLQRIVQPLKDLRSQCGVTVSPAQLSKLLDAL</sequence>
<evidence type="ECO:0000313" key="4">
    <source>
        <dbReference type="Proteomes" id="UP000467193"/>
    </source>
</evidence>
<accession>A0A7I7QSI0</accession>
<dbReference type="InterPro" id="IPR038378">
    <property type="entry name" value="MHB_sf"/>
</dbReference>
<proteinExistence type="predicted"/>
<gene>
    <name evidence="3" type="ORF">MSEDJ_34140</name>
</gene>
<dbReference type="KEGG" id="msei:MSEDJ_34140"/>
<dbReference type="Proteomes" id="UP000467193">
    <property type="component" value="Chromosome"/>
</dbReference>
<dbReference type="GO" id="GO:0020037">
    <property type="term" value="F:heme binding"/>
    <property type="evidence" value="ECO:0007669"/>
    <property type="project" value="InterPro"/>
</dbReference>
<dbReference type="PROSITE" id="PS51318">
    <property type="entry name" value="TAT"/>
    <property type="match status" value="1"/>
</dbReference>
<name>A0A7I7QSI0_9MYCO</name>
<dbReference type="InterPro" id="IPR006311">
    <property type="entry name" value="TAT_signal"/>
</dbReference>
<keyword evidence="4" id="KW-1185">Reference proteome</keyword>
<feature type="domain" description="Haemophore haem-binding" evidence="2">
    <location>
        <begin position="37"/>
        <end position="112"/>
    </location>
</feature>